<accession>A0A078AC35</accession>
<name>A0A078AC35_STYLE</name>
<protein>
    <submittedName>
        <fullName evidence="3">Uncharacterized protein</fullName>
    </submittedName>
</protein>
<dbReference type="OrthoDB" id="312482at2759"/>
<dbReference type="InParanoid" id="A0A078AC35"/>
<evidence type="ECO:0000256" key="1">
    <source>
        <dbReference type="ARBA" id="ARBA00022794"/>
    </source>
</evidence>
<feature type="region of interest" description="Disordered" evidence="2">
    <location>
        <begin position="1"/>
        <end position="43"/>
    </location>
</feature>
<dbReference type="Proteomes" id="UP000039865">
    <property type="component" value="Unassembled WGS sequence"/>
</dbReference>
<organism evidence="3 4">
    <name type="scientific">Stylonychia lemnae</name>
    <name type="common">Ciliate</name>
    <dbReference type="NCBI Taxonomy" id="5949"/>
    <lineage>
        <taxon>Eukaryota</taxon>
        <taxon>Sar</taxon>
        <taxon>Alveolata</taxon>
        <taxon>Ciliophora</taxon>
        <taxon>Intramacronucleata</taxon>
        <taxon>Spirotrichea</taxon>
        <taxon>Stichotrichia</taxon>
        <taxon>Sporadotrichida</taxon>
        <taxon>Oxytrichidae</taxon>
        <taxon>Stylonychinae</taxon>
        <taxon>Stylonychia</taxon>
    </lineage>
</organism>
<feature type="compositionally biased region" description="Polar residues" evidence="2">
    <location>
        <begin position="29"/>
        <end position="43"/>
    </location>
</feature>
<evidence type="ECO:0000313" key="4">
    <source>
        <dbReference type="Proteomes" id="UP000039865"/>
    </source>
</evidence>
<evidence type="ECO:0000313" key="3">
    <source>
        <dbReference type="EMBL" id="CDW79167.1"/>
    </source>
</evidence>
<dbReference type="GO" id="GO:0005929">
    <property type="term" value="C:cilium"/>
    <property type="evidence" value="ECO:0007669"/>
    <property type="project" value="TreeGrafter"/>
</dbReference>
<dbReference type="EMBL" id="CCKQ01007749">
    <property type="protein sequence ID" value="CDW79167.1"/>
    <property type="molecule type" value="Genomic_DNA"/>
</dbReference>
<dbReference type="PANTHER" id="PTHR33724:SF1">
    <property type="entry name" value="INTRAFLAGELLAR TRANSPORT PROTEIN 43 HOMOLOG"/>
    <property type="match status" value="1"/>
</dbReference>
<keyword evidence="4" id="KW-1185">Reference proteome</keyword>
<feature type="compositionally biased region" description="Gly residues" evidence="2">
    <location>
        <begin position="18"/>
        <end position="28"/>
    </location>
</feature>
<keyword evidence="1" id="KW-0970">Cilium biogenesis/degradation</keyword>
<proteinExistence type="predicted"/>
<reference evidence="3 4" key="1">
    <citation type="submission" date="2014-06" db="EMBL/GenBank/DDBJ databases">
        <authorList>
            <person name="Swart Estienne"/>
        </authorList>
    </citation>
    <scope>NUCLEOTIDE SEQUENCE [LARGE SCALE GENOMIC DNA]</scope>
    <source>
        <strain evidence="3 4">130c</strain>
    </source>
</reference>
<dbReference type="InterPro" id="IPR029302">
    <property type="entry name" value="IFT43"/>
</dbReference>
<dbReference type="AlphaFoldDB" id="A0A078AC35"/>
<dbReference type="Pfam" id="PF15305">
    <property type="entry name" value="IFT43"/>
    <property type="match status" value="1"/>
</dbReference>
<dbReference type="GO" id="GO:0035721">
    <property type="term" value="P:intraciliary retrograde transport"/>
    <property type="evidence" value="ECO:0007669"/>
    <property type="project" value="TreeGrafter"/>
</dbReference>
<gene>
    <name evidence="3" type="primary">Contig5101.g5454</name>
    <name evidence="3" type="ORF">STYLEM_8153</name>
</gene>
<dbReference type="GO" id="GO:0030991">
    <property type="term" value="C:intraciliary transport particle A"/>
    <property type="evidence" value="ECO:0007669"/>
    <property type="project" value="InterPro"/>
</dbReference>
<dbReference type="PANTHER" id="PTHR33724">
    <property type="entry name" value="INTRAFLAGELLAR TRANSPORT PROTEIN 43 HOMOLOG"/>
    <property type="match status" value="1"/>
</dbReference>
<sequence length="162" mass="17705">MAEQNEDDFKPQVKSGWGMSGPQGGAGTGNAQPSSLGMQKKSQAAQYWDNKTTELVIPEMEADAGVDEFTYQVAEPPRVEQTMASLSVLEKDLALNVPSLTPDGVDISLLTSVIRPIADLIETDMHWDYLGLQAEIGQNYREKYSDEVDGQVLIEGTRANNI</sequence>
<evidence type="ECO:0000256" key="2">
    <source>
        <dbReference type="SAM" id="MobiDB-lite"/>
    </source>
</evidence>